<evidence type="ECO:0000313" key="2">
    <source>
        <dbReference type="EMBL" id="EJW96006.1"/>
    </source>
</evidence>
<accession>J9FM65</accession>
<dbReference type="AlphaFoldDB" id="J9FM65"/>
<proteinExistence type="predicted"/>
<protein>
    <submittedName>
        <fullName evidence="2">Uncharacterized protein</fullName>
    </submittedName>
</protein>
<reference evidence="2" key="1">
    <citation type="journal article" date="2012" name="PLoS ONE">
        <title>Gene sets for utilization of primary and secondary nutrition supplies in the distal gut of endangered iberian lynx.</title>
        <authorList>
            <person name="Alcaide M."/>
            <person name="Messina E."/>
            <person name="Richter M."/>
            <person name="Bargiela R."/>
            <person name="Peplies J."/>
            <person name="Huws S.A."/>
            <person name="Newbold C.J."/>
            <person name="Golyshin P.N."/>
            <person name="Simon M.A."/>
            <person name="Lopez G."/>
            <person name="Yakimov M.M."/>
            <person name="Ferrer M."/>
        </authorList>
    </citation>
    <scope>NUCLEOTIDE SEQUENCE</scope>
</reference>
<feature type="non-terminal residue" evidence="2">
    <location>
        <position position="40"/>
    </location>
</feature>
<organism evidence="2">
    <name type="scientific">gut metagenome</name>
    <dbReference type="NCBI Taxonomy" id="749906"/>
    <lineage>
        <taxon>unclassified sequences</taxon>
        <taxon>metagenomes</taxon>
        <taxon>organismal metagenomes</taxon>
    </lineage>
</organism>
<feature type="transmembrane region" description="Helical" evidence="1">
    <location>
        <begin position="7"/>
        <end position="28"/>
    </location>
</feature>
<sequence length="40" mass="4941">MKAKDYLTTWLWTSLLMYFLYDVVWVLADHEEFNRLLEEG</sequence>
<name>J9FM65_9ZZZZ</name>
<keyword evidence="1" id="KW-0812">Transmembrane</keyword>
<keyword evidence="1" id="KW-0472">Membrane</keyword>
<evidence type="ECO:0000256" key="1">
    <source>
        <dbReference type="SAM" id="Phobius"/>
    </source>
</evidence>
<keyword evidence="1" id="KW-1133">Transmembrane helix</keyword>
<dbReference type="EMBL" id="AMCI01005499">
    <property type="protein sequence ID" value="EJW96006.1"/>
    <property type="molecule type" value="Genomic_DNA"/>
</dbReference>
<comment type="caution">
    <text evidence="2">The sequence shown here is derived from an EMBL/GenBank/DDBJ whole genome shotgun (WGS) entry which is preliminary data.</text>
</comment>
<gene>
    <name evidence="2" type="ORF">EVA_15888</name>
</gene>